<evidence type="ECO:0000313" key="5">
    <source>
        <dbReference type="EMBL" id="MET4578616.1"/>
    </source>
</evidence>
<dbReference type="SMART" id="SM00345">
    <property type="entry name" value="HTH_GNTR"/>
    <property type="match status" value="1"/>
</dbReference>
<dbReference type="PANTHER" id="PTHR43537">
    <property type="entry name" value="TRANSCRIPTIONAL REGULATOR, GNTR FAMILY"/>
    <property type="match status" value="1"/>
</dbReference>
<accession>A0ABV2QC46</accession>
<feature type="domain" description="HTH gntR-type" evidence="4">
    <location>
        <begin position="16"/>
        <end position="83"/>
    </location>
</feature>
<dbReference type="RefSeq" id="WP_354446003.1">
    <property type="nucleotide sequence ID" value="NZ_JBEPSH010000007.1"/>
</dbReference>
<dbReference type="EMBL" id="JBEPSH010000007">
    <property type="protein sequence ID" value="MET4578616.1"/>
    <property type="molecule type" value="Genomic_DNA"/>
</dbReference>
<dbReference type="Gene3D" id="1.20.120.530">
    <property type="entry name" value="GntR ligand-binding domain-like"/>
    <property type="match status" value="1"/>
</dbReference>
<name>A0ABV2QC46_9BURK</name>
<dbReference type="InterPro" id="IPR011711">
    <property type="entry name" value="GntR_C"/>
</dbReference>
<dbReference type="Gene3D" id="1.10.10.10">
    <property type="entry name" value="Winged helix-like DNA-binding domain superfamily/Winged helix DNA-binding domain"/>
    <property type="match status" value="1"/>
</dbReference>
<dbReference type="SMART" id="SM00895">
    <property type="entry name" value="FCD"/>
    <property type="match status" value="1"/>
</dbReference>
<dbReference type="InterPro" id="IPR000524">
    <property type="entry name" value="Tscrpt_reg_HTH_GntR"/>
</dbReference>
<keyword evidence="2" id="KW-0238">DNA-binding</keyword>
<protein>
    <submittedName>
        <fullName evidence="5">GntR family transcriptional regulator of vanillate catabolism</fullName>
    </submittedName>
</protein>
<keyword evidence="6" id="KW-1185">Reference proteome</keyword>
<dbReference type="Pfam" id="PF00392">
    <property type="entry name" value="GntR"/>
    <property type="match status" value="1"/>
</dbReference>
<dbReference type="Proteomes" id="UP001549320">
    <property type="component" value="Unassembled WGS sequence"/>
</dbReference>
<dbReference type="InterPro" id="IPR036388">
    <property type="entry name" value="WH-like_DNA-bd_sf"/>
</dbReference>
<dbReference type="PANTHER" id="PTHR43537:SF49">
    <property type="entry name" value="TRANSCRIPTIONAL REGULATORY PROTEIN"/>
    <property type="match status" value="1"/>
</dbReference>
<dbReference type="SUPFAM" id="SSF48008">
    <property type="entry name" value="GntR ligand-binding domain-like"/>
    <property type="match status" value="1"/>
</dbReference>
<keyword evidence="1" id="KW-0805">Transcription regulation</keyword>
<dbReference type="InterPro" id="IPR036390">
    <property type="entry name" value="WH_DNA-bd_sf"/>
</dbReference>
<sequence length="255" mass="28268">MADQNLEPTSAKDSRASQTIKAIMGLRGYIIDGRLRPGERVLEQMLVDTLGVSRTPARTAMQRVCEEGLMEPLPGGGFAVVKFSVNDVFDAIAVRGNLEGMAVRMAAERGAPPEVLKALKKVVKQLDVAVENLKHSWDHLAEYVRLNDQFHDLMQDTCNSPMVKRSLERLVVLPFATPNAFASASPLNLDGLLQVVIYAQEQHRSIVEAIELREGTRAEALAIEHSRSTWKYLHQIFLQGDSSLDLAGLRMIVRP</sequence>
<evidence type="ECO:0000256" key="3">
    <source>
        <dbReference type="ARBA" id="ARBA00023163"/>
    </source>
</evidence>
<dbReference type="Pfam" id="PF07729">
    <property type="entry name" value="FCD"/>
    <property type="match status" value="1"/>
</dbReference>
<dbReference type="InterPro" id="IPR008920">
    <property type="entry name" value="TF_FadR/GntR_C"/>
</dbReference>
<proteinExistence type="predicted"/>
<keyword evidence="3" id="KW-0804">Transcription</keyword>
<evidence type="ECO:0000259" key="4">
    <source>
        <dbReference type="PROSITE" id="PS50949"/>
    </source>
</evidence>
<evidence type="ECO:0000256" key="2">
    <source>
        <dbReference type="ARBA" id="ARBA00023125"/>
    </source>
</evidence>
<reference evidence="5 6" key="1">
    <citation type="submission" date="2024-06" db="EMBL/GenBank/DDBJ databases">
        <title>Sorghum-associated microbial communities from plants grown in Nebraska, USA.</title>
        <authorList>
            <person name="Schachtman D."/>
        </authorList>
    </citation>
    <scope>NUCLEOTIDE SEQUENCE [LARGE SCALE GENOMIC DNA]</scope>
    <source>
        <strain evidence="5 6">2709</strain>
    </source>
</reference>
<organism evidence="5 6">
    <name type="scientific">Ottowia thiooxydans</name>
    <dbReference type="NCBI Taxonomy" id="219182"/>
    <lineage>
        <taxon>Bacteria</taxon>
        <taxon>Pseudomonadati</taxon>
        <taxon>Pseudomonadota</taxon>
        <taxon>Betaproteobacteria</taxon>
        <taxon>Burkholderiales</taxon>
        <taxon>Comamonadaceae</taxon>
        <taxon>Ottowia</taxon>
    </lineage>
</organism>
<evidence type="ECO:0000256" key="1">
    <source>
        <dbReference type="ARBA" id="ARBA00023015"/>
    </source>
</evidence>
<gene>
    <name evidence="5" type="ORF">ABIE13_003732</name>
</gene>
<dbReference type="SUPFAM" id="SSF46785">
    <property type="entry name" value="Winged helix' DNA-binding domain"/>
    <property type="match status" value="1"/>
</dbReference>
<evidence type="ECO:0000313" key="6">
    <source>
        <dbReference type="Proteomes" id="UP001549320"/>
    </source>
</evidence>
<dbReference type="PROSITE" id="PS50949">
    <property type="entry name" value="HTH_GNTR"/>
    <property type="match status" value="1"/>
</dbReference>
<comment type="caution">
    <text evidence="5">The sequence shown here is derived from an EMBL/GenBank/DDBJ whole genome shotgun (WGS) entry which is preliminary data.</text>
</comment>